<gene>
    <name evidence="1" type="ORF">E3N88_28003</name>
</gene>
<proteinExistence type="predicted"/>
<dbReference type="AlphaFoldDB" id="A0A5N6N197"/>
<comment type="caution">
    <text evidence="1">The sequence shown here is derived from an EMBL/GenBank/DDBJ whole genome shotgun (WGS) entry which is preliminary data.</text>
</comment>
<organism evidence="1 2">
    <name type="scientific">Mikania micrantha</name>
    <name type="common">bitter vine</name>
    <dbReference type="NCBI Taxonomy" id="192012"/>
    <lineage>
        <taxon>Eukaryota</taxon>
        <taxon>Viridiplantae</taxon>
        <taxon>Streptophyta</taxon>
        <taxon>Embryophyta</taxon>
        <taxon>Tracheophyta</taxon>
        <taxon>Spermatophyta</taxon>
        <taxon>Magnoliopsida</taxon>
        <taxon>eudicotyledons</taxon>
        <taxon>Gunneridae</taxon>
        <taxon>Pentapetalae</taxon>
        <taxon>asterids</taxon>
        <taxon>campanulids</taxon>
        <taxon>Asterales</taxon>
        <taxon>Asteraceae</taxon>
        <taxon>Asteroideae</taxon>
        <taxon>Heliantheae alliance</taxon>
        <taxon>Eupatorieae</taxon>
        <taxon>Mikania</taxon>
    </lineage>
</organism>
<name>A0A5N6N197_9ASTR</name>
<protein>
    <submittedName>
        <fullName evidence="1">Uncharacterized protein</fullName>
    </submittedName>
</protein>
<accession>A0A5N6N197</accession>
<keyword evidence="2" id="KW-1185">Reference proteome</keyword>
<dbReference type="Proteomes" id="UP000326396">
    <property type="component" value="Linkage Group LG4"/>
</dbReference>
<dbReference type="EMBL" id="SZYD01000014">
    <property type="protein sequence ID" value="KAD4179412.1"/>
    <property type="molecule type" value="Genomic_DNA"/>
</dbReference>
<reference evidence="1 2" key="1">
    <citation type="submission" date="2019-05" db="EMBL/GenBank/DDBJ databases">
        <title>Mikania micrantha, genome provides insights into the molecular mechanism of rapid growth.</title>
        <authorList>
            <person name="Liu B."/>
        </authorList>
    </citation>
    <scope>NUCLEOTIDE SEQUENCE [LARGE SCALE GENOMIC DNA]</scope>
    <source>
        <strain evidence="1">NLD-2019</strain>
        <tissue evidence="1">Leaf</tissue>
    </source>
</reference>
<evidence type="ECO:0000313" key="1">
    <source>
        <dbReference type="EMBL" id="KAD4179412.1"/>
    </source>
</evidence>
<sequence length="107" mass="11331">MLISGSAMHGCAKSCTVVHKSSWPARPRFGSALHCLGPALASLHGHARLMHGRAWASTTMHGLALPGCTVMQVCARSCTGQHCQCKIWHGSAHLGICSEIAEIPYKA</sequence>
<evidence type="ECO:0000313" key="2">
    <source>
        <dbReference type="Proteomes" id="UP000326396"/>
    </source>
</evidence>